<dbReference type="KEGG" id="gcr:GcLGCM259_0445"/>
<dbReference type="AlphaFoldDB" id="A0A5B7WQI7"/>
<sequence length="160" mass="17396">MPGRVARSRTAQRVSELIGTRHGRQYLQQHGWMPGMPVIMTGPREPLDDVMGLVSVHEGPSLVAMIDPISDQLRFLHVSLPTPVLQVVGLEAPGTIISSFFDRARRSGSVTFRVKYWPYSAVAHALPPRFAQPLVALTAATTGAQMVEPQPFGASLSARS</sequence>
<evidence type="ECO:0000313" key="1">
    <source>
        <dbReference type="EMBL" id="QCY46212.1"/>
    </source>
</evidence>
<accession>A0A5B7WQI7</accession>
<proteinExistence type="predicted"/>
<protein>
    <submittedName>
        <fullName evidence="1">Uncharacterized protein</fullName>
    </submittedName>
</protein>
<reference evidence="1 2" key="1">
    <citation type="submission" date="2018-12" db="EMBL/GenBank/DDBJ databases">
        <title>Complete Genome Sequence of Glutamicibacter creatinolyticus strain LGCM259,isolated from an abscess of a 12-year-old mare in Italy.</title>
        <authorList>
            <person name="Santos R.G."/>
            <person name="Silva A.L."/>
            <person name="Seyffert N."/>
            <person name="Castro T.L.P."/>
            <person name="Attili A.R."/>
            <person name="Rifici C."/>
            <person name="Mazzullo G."/>
            <person name="Brenig B."/>
            <person name="Venanzi F."/>
            <person name="Azevedo V."/>
        </authorList>
    </citation>
    <scope>NUCLEOTIDE SEQUENCE [LARGE SCALE GENOMIC DNA]</scope>
    <source>
        <strain evidence="1 2">LGCM 259</strain>
    </source>
</reference>
<dbReference type="Proteomes" id="UP000307000">
    <property type="component" value="Chromosome"/>
</dbReference>
<gene>
    <name evidence="1" type="ORF">GcLGCM259_0445</name>
</gene>
<dbReference type="EMBL" id="CP034412">
    <property type="protein sequence ID" value="QCY46212.1"/>
    <property type="molecule type" value="Genomic_DNA"/>
</dbReference>
<name>A0A5B7WQI7_9MICC</name>
<organism evidence="1 2">
    <name type="scientific">Glutamicibacter creatinolyticus</name>
    <dbReference type="NCBI Taxonomy" id="162496"/>
    <lineage>
        <taxon>Bacteria</taxon>
        <taxon>Bacillati</taxon>
        <taxon>Actinomycetota</taxon>
        <taxon>Actinomycetes</taxon>
        <taxon>Micrococcales</taxon>
        <taxon>Micrococcaceae</taxon>
        <taxon>Glutamicibacter</taxon>
    </lineage>
</organism>
<evidence type="ECO:0000313" key="2">
    <source>
        <dbReference type="Proteomes" id="UP000307000"/>
    </source>
</evidence>
<keyword evidence="2" id="KW-1185">Reference proteome</keyword>